<keyword evidence="1" id="KW-1133">Transmembrane helix</keyword>
<keyword evidence="1" id="KW-0812">Transmembrane</keyword>
<accession>A0A1G2JBW1</accession>
<evidence type="ECO:0000313" key="3">
    <source>
        <dbReference type="Proteomes" id="UP000177751"/>
    </source>
</evidence>
<reference evidence="2 3" key="1">
    <citation type="journal article" date="2016" name="Nat. Commun.">
        <title>Thousands of microbial genomes shed light on interconnected biogeochemical processes in an aquifer system.</title>
        <authorList>
            <person name="Anantharaman K."/>
            <person name="Brown C.T."/>
            <person name="Hug L.A."/>
            <person name="Sharon I."/>
            <person name="Castelle C.J."/>
            <person name="Probst A.J."/>
            <person name="Thomas B.C."/>
            <person name="Singh A."/>
            <person name="Wilkins M.J."/>
            <person name="Karaoz U."/>
            <person name="Brodie E.L."/>
            <person name="Williams K.H."/>
            <person name="Hubbard S.S."/>
            <person name="Banfield J.F."/>
        </authorList>
    </citation>
    <scope>NUCLEOTIDE SEQUENCE [LARGE SCALE GENOMIC DNA]</scope>
</reference>
<dbReference type="STRING" id="1802229.A2401_01680"/>
<proteinExistence type="predicted"/>
<protein>
    <submittedName>
        <fullName evidence="2">Uncharacterized protein</fullName>
    </submittedName>
</protein>
<dbReference type="Proteomes" id="UP000177751">
    <property type="component" value="Unassembled WGS sequence"/>
</dbReference>
<evidence type="ECO:0000313" key="2">
    <source>
        <dbReference type="EMBL" id="OGZ84497.1"/>
    </source>
</evidence>
<gene>
    <name evidence="2" type="ORF">A2401_01680</name>
</gene>
<name>A0A1G2JBW1_9BACT</name>
<sequence length="96" mass="10942">MLEVMYILASSLMIVVGFILDNIILFLVSPAGYILFAYLVLFEYLGVKNIIKGEKTASPYSIIVNYIKDYQLRNIKSFDPEWTAIGAIFRRKKANA</sequence>
<keyword evidence="1" id="KW-0472">Membrane</keyword>
<feature type="transmembrane region" description="Helical" evidence="1">
    <location>
        <begin position="33"/>
        <end position="51"/>
    </location>
</feature>
<dbReference type="AlphaFoldDB" id="A0A1G2JBW1"/>
<evidence type="ECO:0000256" key="1">
    <source>
        <dbReference type="SAM" id="Phobius"/>
    </source>
</evidence>
<comment type="caution">
    <text evidence="2">The sequence shown here is derived from an EMBL/GenBank/DDBJ whole genome shotgun (WGS) entry which is preliminary data.</text>
</comment>
<dbReference type="EMBL" id="MHPP01000015">
    <property type="protein sequence ID" value="OGZ84497.1"/>
    <property type="molecule type" value="Genomic_DNA"/>
</dbReference>
<feature type="transmembrane region" description="Helical" evidence="1">
    <location>
        <begin position="7"/>
        <end position="27"/>
    </location>
</feature>
<organism evidence="2 3">
    <name type="scientific">Candidatus Staskawiczbacteria bacterium RIFOXYC1_FULL_38_18</name>
    <dbReference type="NCBI Taxonomy" id="1802229"/>
    <lineage>
        <taxon>Bacteria</taxon>
        <taxon>Candidatus Staskawicziibacteriota</taxon>
    </lineage>
</organism>